<keyword evidence="1" id="KW-0732">Signal</keyword>
<proteinExistence type="predicted"/>
<feature type="signal peptide" evidence="1">
    <location>
        <begin position="1"/>
        <end position="23"/>
    </location>
</feature>
<organism evidence="2 4">
    <name type="scientific">Pseudomonas tohonis</name>
    <dbReference type="NCBI Taxonomy" id="2725477"/>
    <lineage>
        <taxon>Bacteria</taxon>
        <taxon>Pseudomonadati</taxon>
        <taxon>Pseudomonadota</taxon>
        <taxon>Gammaproteobacteria</taxon>
        <taxon>Pseudomonadales</taxon>
        <taxon>Pseudomonadaceae</taxon>
        <taxon>Pseudomonas</taxon>
    </lineage>
</organism>
<evidence type="ECO:0000313" key="2">
    <source>
        <dbReference type="EMBL" id="BCG27721.1"/>
    </source>
</evidence>
<dbReference type="KEGG" id="ptw:TUM18999_59120"/>
<dbReference type="AlphaFoldDB" id="A0A6J4EGX7"/>
<dbReference type="RefSeq" id="WP_173176923.1">
    <property type="nucleotide sequence ID" value="NZ_AP023189.1"/>
</dbReference>
<accession>A0A6J4EGX7</accession>
<gene>
    <name evidence="2" type="ORF">TUM18999_59120</name>
    <name evidence="3" type="ORF">TUM20286_39000</name>
</gene>
<reference evidence="2 4" key="1">
    <citation type="submission" date="2020-05" db="EMBL/GenBank/DDBJ databases">
        <title>Characterization of novel class B3 metallo-beta-lactamase from novel Pseudomonas species.</title>
        <authorList>
            <person name="Yamada K."/>
            <person name="Aoki K."/>
            <person name="Ishii Y."/>
        </authorList>
    </citation>
    <scope>NUCLEOTIDE SEQUENCE [LARGE SCALE GENOMIC DNA]</scope>
    <source>
        <strain evidence="2 4">TUM18999</strain>
        <strain evidence="3 5">TUM20286</strain>
    </source>
</reference>
<feature type="chain" id="PRO_5026923517" evidence="1">
    <location>
        <begin position="24"/>
        <end position="175"/>
    </location>
</feature>
<name>A0A6J4EGX7_9PSED</name>
<dbReference type="Proteomes" id="UP001054892">
    <property type="component" value="Unassembled WGS sequence"/>
</dbReference>
<evidence type="ECO:0000256" key="1">
    <source>
        <dbReference type="SAM" id="SignalP"/>
    </source>
</evidence>
<protein>
    <submittedName>
        <fullName evidence="2">Uncharacterized protein</fullName>
    </submittedName>
</protein>
<evidence type="ECO:0000313" key="4">
    <source>
        <dbReference type="Proteomes" id="UP000509383"/>
    </source>
</evidence>
<dbReference type="EMBL" id="BQKM01000009">
    <property type="protein sequence ID" value="GJN54148.1"/>
    <property type="molecule type" value="Genomic_DNA"/>
</dbReference>
<dbReference type="EMBL" id="AP023189">
    <property type="protein sequence ID" value="BCG27721.1"/>
    <property type="molecule type" value="Genomic_DNA"/>
</dbReference>
<evidence type="ECO:0000313" key="3">
    <source>
        <dbReference type="EMBL" id="GJN54148.1"/>
    </source>
</evidence>
<evidence type="ECO:0000313" key="5">
    <source>
        <dbReference type="Proteomes" id="UP001054892"/>
    </source>
</evidence>
<sequence>MKRSKRELVVCLLLCCFAGYGGAENHLSLSLCGDDEMVYISCAIKARGDSDFVGNVASICAKGNGGPDAGYVQYRYGKSMRDVEITYPLNKIPPRGIFKIYSVTDAARSNSYTVKELLQFKVGQYVYSFEGGGIAGYRLVVRKGVEEVFNESCNEPGHAYISDQAYEGLEKEVSD</sequence>
<keyword evidence="5" id="KW-1185">Reference proteome</keyword>
<dbReference type="Proteomes" id="UP000509383">
    <property type="component" value="Chromosome"/>
</dbReference>